<accession>A0A9Q8UU54</accession>
<keyword evidence="1" id="KW-0812">Transmembrane</keyword>
<dbReference type="RefSeq" id="XP_047766889.1">
    <property type="nucleotide sequence ID" value="XM_047910968.1"/>
</dbReference>
<dbReference type="InterPro" id="IPR053143">
    <property type="entry name" value="Arylsulfate_ST"/>
</dbReference>
<evidence type="ECO:0008006" key="5">
    <source>
        <dbReference type="Google" id="ProtNLM"/>
    </source>
</evidence>
<keyword evidence="1" id="KW-1133">Transmembrane helix</keyword>
<organism evidence="3 4">
    <name type="scientific">Passalora fulva</name>
    <name type="common">Tomato leaf mold</name>
    <name type="synonym">Cladosporium fulvum</name>
    <dbReference type="NCBI Taxonomy" id="5499"/>
    <lineage>
        <taxon>Eukaryota</taxon>
        <taxon>Fungi</taxon>
        <taxon>Dikarya</taxon>
        <taxon>Ascomycota</taxon>
        <taxon>Pezizomycotina</taxon>
        <taxon>Dothideomycetes</taxon>
        <taxon>Dothideomycetidae</taxon>
        <taxon>Mycosphaerellales</taxon>
        <taxon>Mycosphaerellaceae</taxon>
        <taxon>Fulvia</taxon>
    </lineage>
</organism>
<dbReference type="GeneID" id="71991698"/>
<name>A0A9Q8UU54_PASFU</name>
<keyword evidence="2" id="KW-0732">Signal</keyword>
<dbReference type="InterPro" id="IPR039535">
    <property type="entry name" value="ASST-like"/>
</dbReference>
<dbReference type="OrthoDB" id="5427350at2759"/>
<proteinExistence type="predicted"/>
<reference evidence="3" key="2">
    <citation type="journal article" date="2022" name="Microb. Genom.">
        <title>A chromosome-scale genome assembly of the tomato pathogen Cladosporium fulvum reveals a compartmentalized genome architecture and the presence of a dispensable chromosome.</title>
        <authorList>
            <person name="Zaccaron A.Z."/>
            <person name="Chen L.H."/>
            <person name="Samaras A."/>
            <person name="Stergiopoulos I."/>
        </authorList>
    </citation>
    <scope>NUCLEOTIDE SEQUENCE</scope>
    <source>
        <strain evidence="3">Race5_Kim</strain>
    </source>
</reference>
<reference evidence="3" key="1">
    <citation type="submission" date="2021-12" db="EMBL/GenBank/DDBJ databases">
        <authorList>
            <person name="Zaccaron A."/>
            <person name="Stergiopoulos I."/>
        </authorList>
    </citation>
    <scope>NUCLEOTIDE SEQUENCE</scope>
    <source>
        <strain evidence="3">Race5_Kim</strain>
    </source>
</reference>
<dbReference type="Proteomes" id="UP000756132">
    <property type="component" value="Chromosome 10"/>
</dbReference>
<dbReference type="PANTHER" id="PTHR35340">
    <property type="entry name" value="PQQ ENZYME REPEAT PROTEIN-RELATED"/>
    <property type="match status" value="1"/>
</dbReference>
<dbReference type="AlphaFoldDB" id="A0A9Q8UU54"/>
<evidence type="ECO:0000313" key="3">
    <source>
        <dbReference type="EMBL" id="UJO22523.1"/>
    </source>
</evidence>
<dbReference type="Pfam" id="PF14269">
    <property type="entry name" value="Arylsulfotran_2"/>
    <property type="match status" value="1"/>
</dbReference>
<feature type="signal peptide" evidence="2">
    <location>
        <begin position="1"/>
        <end position="20"/>
    </location>
</feature>
<protein>
    <recommendedName>
        <fullName evidence="5">ASST-domain-containing protein</fullName>
    </recommendedName>
</protein>
<keyword evidence="1" id="KW-0472">Membrane</keyword>
<keyword evidence="4" id="KW-1185">Reference proteome</keyword>
<evidence type="ECO:0000256" key="1">
    <source>
        <dbReference type="SAM" id="Phobius"/>
    </source>
</evidence>
<feature type="transmembrane region" description="Helical" evidence="1">
    <location>
        <begin position="614"/>
        <end position="632"/>
    </location>
</feature>
<dbReference type="PANTHER" id="PTHR35340:SF5">
    <property type="entry name" value="ASST-DOMAIN-CONTAINING PROTEIN"/>
    <property type="match status" value="1"/>
</dbReference>
<evidence type="ECO:0000313" key="4">
    <source>
        <dbReference type="Proteomes" id="UP000756132"/>
    </source>
</evidence>
<dbReference type="KEGG" id="ffu:CLAFUR5_11820"/>
<evidence type="ECO:0000256" key="2">
    <source>
        <dbReference type="SAM" id="SignalP"/>
    </source>
</evidence>
<feature type="chain" id="PRO_5040501455" description="ASST-domain-containing protein" evidence="2">
    <location>
        <begin position="21"/>
        <end position="662"/>
    </location>
</feature>
<dbReference type="EMBL" id="CP090172">
    <property type="protein sequence ID" value="UJO22523.1"/>
    <property type="molecule type" value="Genomic_DNA"/>
</dbReference>
<gene>
    <name evidence="3" type="ORF">CLAFUR5_11820</name>
</gene>
<sequence length="662" mass="74527">MNIILLFLWHLSLCLHAVAADDTPTSSSLAPPAFDEAIDNGTYGYYPTHTFITENALNAPEINFLQWDDRCDDGQYYFLTPRGWGIGDPGPMILDTYGNLVWMKHFGNKFGGQAYDFKVQKYQGEDYLTFWLGDDRVRGHGSGFYYMLNSSYDIVHRIGAANGLSADLHEFLITPQGTALMTMYEIVEHDLAEVPDWHPDEERPGPSYIWDCVFQEISIDTGNLVWEWRASDHLNVTSTYHGIGPGGSRHDPFDWFHGNSIEKDELGNYLVSARYTHSVTYINGSTNDIIWTLGGRMNDFSDLSDGNAVNFAWQHDARFLPLDTFPETYTPPQQQDGYTTKLLTLFDNAAEDQHYEYGLPISRGLLLEITYPDERPNELVAMARPYESTEGQPDLNVQKIDNINGTNSEYTVRVVQSYENPSEVRSSSQGSVQILPQNSGRDPKVLVGYGLNAVFTEYDADGTVLCDIHYGSATSWERGDIQSYRTYKFAWTGTPETPPKVNISDDDVEVYVSWNGATEVRSWVLQCSEDYEAADDAWNTIADIPESGFESLIPIPDEVGDSRYLRIVALDRNGDRLAHGTSEVLDRGLLVSYRPMFRSSNLFQEMSGVTPLKILLIAVFSACGALIMFGAYRRYLAWKSGKSHAGPLRWRNGAAYRLLGEA</sequence>